<evidence type="ECO:0000256" key="1">
    <source>
        <dbReference type="ARBA" id="ARBA00004141"/>
    </source>
</evidence>
<comment type="subcellular location">
    <subcellularLocation>
        <location evidence="1">Membrane</location>
        <topology evidence="1">Multi-pass membrane protein</topology>
    </subcellularLocation>
</comment>
<evidence type="ECO:0000313" key="6">
    <source>
        <dbReference type="EMBL" id="OOP66375.1"/>
    </source>
</evidence>
<evidence type="ECO:0000256" key="4">
    <source>
        <dbReference type="ARBA" id="ARBA00023136"/>
    </source>
</evidence>
<feature type="transmembrane region" description="Helical" evidence="5">
    <location>
        <begin position="6"/>
        <end position="30"/>
    </location>
</feature>
<sequence length="122" mass="13570">MIIVSVILQSLLVLYYVFSGVAKIIGAKYWVDIFKQIKLPQWFRVVTGFVQLIGAILLIIGYWIGGPVAWAGILLGITMIMACFAHIRVKDSFGKTAPALMFAVLNIILVILNADYLQHPFS</sequence>
<dbReference type="GO" id="GO:0016020">
    <property type="term" value="C:membrane"/>
    <property type="evidence" value="ECO:0007669"/>
    <property type="project" value="UniProtKB-SubCell"/>
</dbReference>
<organism evidence="6 7">
    <name type="scientific">Heyndrickxia oleronia</name>
    <dbReference type="NCBI Taxonomy" id="38875"/>
    <lineage>
        <taxon>Bacteria</taxon>
        <taxon>Bacillati</taxon>
        <taxon>Bacillota</taxon>
        <taxon>Bacilli</taxon>
        <taxon>Bacillales</taxon>
        <taxon>Bacillaceae</taxon>
        <taxon>Heyndrickxia</taxon>
    </lineage>
</organism>
<keyword evidence="2 5" id="KW-0812">Transmembrane</keyword>
<dbReference type="InterPro" id="IPR032808">
    <property type="entry name" value="DoxX"/>
</dbReference>
<keyword evidence="7" id="KW-1185">Reference proteome</keyword>
<dbReference type="RefSeq" id="WP_058006236.1">
    <property type="nucleotide sequence ID" value="NZ_CP065424.1"/>
</dbReference>
<gene>
    <name evidence="6" type="ORF">BWZ43_21380</name>
</gene>
<dbReference type="Proteomes" id="UP000189761">
    <property type="component" value="Unassembled WGS sequence"/>
</dbReference>
<dbReference type="AlphaFoldDB" id="A0A8E2I5D9"/>
<dbReference type="Pfam" id="PF13564">
    <property type="entry name" value="DoxX_2"/>
    <property type="match status" value="1"/>
</dbReference>
<protein>
    <recommendedName>
        <fullName evidence="8">DoxX family protein</fullName>
    </recommendedName>
</protein>
<dbReference type="EMBL" id="MTLA01000326">
    <property type="protein sequence ID" value="OOP66375.1"/>
    <property type="molecule type" value="Genomic_DNA"/>
</dbReference>
<accession>A0A8E2I5D9</accession>
<evidence type="ECO:0000313" key="7">
    <source>
        <dbReference type="Proteomes" id="UP000189761"/>
    </source>
</evidence>
<comment type="caution">
    <text evidence="6">The sequence shown here is derived from an EMBL/GenBank/DDBJ whole genome shotgun (WGS) entry which is preliminary data.</text>
</comment>
<evidence type="ECO:0000256" key="5">
    <source>
        <dbReference type="SAM" id="Phobius"/>
    </source>
</evidence>
<reference evidence="6 7" key="1">
    <citation type="submission" date="2017-01" db="EMBL/GenBank/DDBJ databases">
        <title>Draft genome sequence of Bacillus oleronius.</title>
        <authorList>
            <person name="Allam M."/>
        </authorList>
    </citation>
    <scope>NUCLEOTIDE SEQUENCE [LARGE SCALE GENOMIC DNA]</scope>
    <source>
        <strain evidence="6 7">DSM 9356</strain>
    </source>
</reference>
<feature type="transmembrane region" description="Helical" evidence="5">
    <location>
        <begin position="99"/>
        <end position="117"/>
    </location>
</feature>
<keyword evidence="3 5" id="KW-1133">Transmembrane helix</keyword>
<feature type="transmembrane region" description="Helical" evidence="5">
    <location>
        <begin position="70"/>
        <end position="87"/>
    </location>
</feature>
<evidence type="ECO:0000256" key="3">
    <source>
        <dbReference type="ARBA" id="ARBA00022989"/>
    </source>
</evidence>
<proteinExistence type="predicted"/>
<feature type="transmembrane region" description="Helical" evidence="5">
    <location>
        <begin position="42"/>
        <end position="64"/>
    </location>
</feature>
<name>A0A8E2I5D9_9BACI</name>
<evidence type="ECO:0000256" key="2">
    <source>
        <dbReference type="ARBA" id="ARBA00022692"/>
    </source>
</evidence>
<keyword evidence="4 5" id="KW-0472">Membrane</keyword>
<evidence type="ECO:0008006" key="8">
    <source>
        <dbReference type="Google" id="ProtNLM"/>
    </source>
</evidence>